<accession>A0A5C2RYB8</accession>
<evidence type="ECO:0000256" key="5">
    <source>
        <dbReference type="ARBA" id="ARBA00023242"/>
    </source>
</evidence>
<dbReference type="GO" id="GO:0008270">
    <property type="term" value="F:zinc ion binding"/>
    <property type="evidence" value="ECO:0007669"/>
    <property type="project" value="UniProtKB-KW"/>
</dbReference>
<comment type="subcellular location">
    <subcellularLocation>
        <location evidence="1">Nucleus</location>
    </subcellularLocation>
</comment>
<evidence type="ECO:0000256" key="1">
    <source>
        <dbReference type="ARBA" id="ARBA00004123"/>
    </source>
</evidence>
<dbReference type="PANTHER" id="PTHR46481:SF10">
    <property type="entry name" value="ZINC FINGER BED DOMAIN-CONTAINING PROTEIN 39"/>
    <property type="match status" value="1"/>
</dbReference>
<organism evidence="6 7">
    <name type="scientific">Lentinus tigrinus ALCF2SS1-6</name>
    <dbReference type="NCBI Taxonomy" id="1328759"/>
    <lineage>
        <taxon>Eukaryota</taxon>
        <taxon>Fungi</taxon>
        <taxon>Dikarya</taxon>
        <taxon>Basidiomycota</taxon>
        <taxon>Agaricomycotina</taxon>
        <taxon>Agaricomycetes</taxon>
        <taxon>Polyporales</taxon>
        <taxon>Polyporaceae</taxon>
        <taxon>Lentinus</taxon>
    </lineage>
</organism>
<sequence length="415" mass="47175">IGMFTCDNAPSNDKFMEELEALLDQEQITFDRHGNRIRYNPVVTSSTSESSGSDPVGKVRDLVAYCRQSDRRRIEFRTTIEDGNKAQLWKDEVGNLIQLPLLQLLRDCETRWSSTFLMIKRALHLYPISICRLAIKTFLSHVSRTDISHTLLRPSEYDALKEIYQILEIPHDAQQLLSYERTPSLTIALPAYELLLAGWRELRQEIPHMATYINTGIQKIEEYVNLSRRSRIHALAMALNPAIKLSWMEQHWSAWEAAQAREWLLDAVCTSHNMHPIFRTDDLFYRCKHTAHTNGGVRHASHSDHLAFHLHAPQHPRHRHVASGSCSTTVAPTAHRFVPMHPIPCSACPRTPHLPAPKSRHSPALLTLHPRASAPAQTLSLTQACCGGKSLKMKMSVRGTVQQLKVSWRGILLRG</sequence>
<evidence type="ECO:0000313" key="6">
    <source>
        <dbReference type="EMBL" id="RPD56067.1"/>
    </source>
</evidence>
<protein>
    <recommendedName>
        <fullName evidence="8">HAT C-terminal dimerisation domain-containing protein</fullName>
    </recommendedName>
</protein>
<name>A0A5C2RYB8_9APHY</name>
<dbReference type="PANTHER" id="PTHR46481">
    <property type="entry name" value="ZINC FINGER BED DOMAIN-CONTAINING PROTEIN 4"/>
    <property type="match status" value="1"/>
</dbReference>
<dbReference type="AlphaFoldDB" id="A0A5C2RYB8"/>
<reference evidence="6" key="1">
    <citation type="journal article" date="2018" name="Genome Biol. Evol.">
        <title>Genomics and development of Lentinus tigrinus, a white-rot wood-decaying mushroom with dimorphic fruiting bodies.</title>
        <authorList>
            <person name="Wu B."/>
            <person name="Xu Z."/>
            <person name="Knudson A."/>
            <person name="Carlson A."/>
            <person name="Chen N."/>
            <person name="Kovaka S."/>
            <person name="LaButti K."/>
            <person name="Lipzen A."/>
            <person name="Pennachio C."/>
            <person name="Riley R."/>
            <person name="Schakwitz W."/>
            <person name="Umezawa K."/>
            <person name="Ohm R.A."/>
            <person name="Grigoriev I.V."/>
            <person name="Nagy L.G."/>
            <person name="Gibbons J."/>
            <person name="Hibbett D."/>
        </authorList>
    </citation>
    <scope>NUCLEOTIDE SEQUENCE [LARGE SCALE GENOMIC DNA]</scope>
    <source>
        <strain evidence="6">ALCF2SS1-6</strain>
    </source>
</reference>
<feature type="non-terminal residue" evidence="6">
    <location>
        <position position="1"/>
    </location>
</feature>
<dbReference type="Proteomes" id="UP000313359">
    <property type="component" value="Unassembled WGS sequence"/>
</dbReference>
<evidence type="ECO:0000256" key="3">
    <source>
        <dbReference type="ARBA" id="ARBA00022771"/>
    </source>
</evidence>
<dbReference type="GO" id="GO:0005634">
    <property type="term" value="C:nucleus"/>
    <property type="evidence" value="ECO:0007669"/>
    <property type="project" value="UniProtKB-SubCell"/>
</dbReference>
<keyword evidence="2" id="KW-0479">Metal-binding</keyword>
<evidence type="ECO:0000256" key="4">
    <source>
        <dbReference type="ARBA" id="ARBA00022833"/>
    </source>
</evidence>
<keyword evidence="3" id="KW-0863">Zinc-finger</keyword>
<dbReference type="InterPro" id="IPR052035">
    <property type="entry name" value="ZnF_BED_domain_contain"/>
</dbReference>
<evidence type="ECO:0000313" key="7">
    <source>
        <dbReference type="Proteomes" id="UP000313359"/>
    </source>
</evidence>
<dbReference type="EMBL" id="ML122290">
    <property type="protein sequence ID" value="RPD56067.1"/>
    <property type="molecule type" value="Genomic_DNA"/>
</dbReference>
<proteinExistence type="predicted"/>
<evidence type="ECO:0008006" key="8">
    <source>
        <dbReference type="Google" id="ProtNLM"/>
    </source>
</evidence>
<dbReference type="InterPro" id="IPR012337">
    <property type="entry name" value="RNaseH-like_sf"/>
</dbReference>
<gene>
    <name evidence="6" type="ORF">L227DRAFT_508954</name>
</gene>
<dbReference type="SUPFAM" id="SSF53098">
    <property type="entry name" value="Ribonuclease H-like"/>
    <property type="match status" value="1"/>
</dbReference>
<keyword evidence="7" id="KW-1185">Reference proteome</keyword>
<keyword evidence="5" id="KW-0539">Nucleus</keyword>
<keyword evidence="4" id="KW-0862">Zinc</keyword>
<dbReference type="OrthoDB" id="2790258at2759"/>
<evidence type="ECO:0000256" key="2">
    <source>
        <dbReference type="ARBA" id="ARBA00022723"/>
    </source>
</evidence>